<protein>
    <submittedName>
        <fullName evidence="1">Uncharacterized protein</fullName>
    </submittedName>
</protein>
<evidence type="ECO:0000313" key="2">
    <source>
        <dbReference type="Proteomes" id="UP001207468"/>
    </source>
</evidence>
<reference evidence="1" key="1">
    <citation type="submission" date="2021-03" db="EMBL/GenBank/DDBJ databases">
        <title>Evolutionary priming and transition to the ectomycorrhizal habit in an iconic lineage of mushroom-forming fungi: is preadaptation a requirement?</title>
        <authorList>
            <consortium name="DOE Joint Genome Institute"/>
            <person name="Looney B.P."/>
            <person name="Miyauchi S."/>
            <person name="Morin E."/>
            <person name="Drula E."/>
            <person name="Courty P.E."/>
            <person name="Chicoki N."/>
            <person name="Fauchery L."/>
            <person name="Kohler A."/>
            <person name="Kuo A."/>
            <person name="LaButti K."/>
            <person name="Pangilinan J."/>
            <person name="Lipzen A."/>
            <person name="Riley R."/>
            <person name="Andreopoulos W."/>
            <person name="He G."/>
            <person name="Johnson J."/>
            <person name="Barry K.W."/>
            <person name="Grigoriev I.V."/>
            <person name="Nagy L."/>
            <person name="Hibbett D."/>
            <person name="Henrissat B."/>
            <person name="Matheny P.B."/>
            <person name="Labbe J."/>
            <person name="Martin A.F."/>
        </authorList>
    </citation>
    <scope>NUCLEOTIDE SEQUENCE</scope>
    <source>
        <strain evidence="1">BPL698</strain>
    </source>
</reference>
<comment type="caution">
    <text evidence="1">The sequence shown here is derived from an EMBL/GenBank/DDBJ whole genome shotgun (WGS) entry which is preliminary data.</text>
</comment>
<name>A0ACC0U1E6_9AGAM</name>
<keyword evidence="2" id="KW-1185">Reference proteome</keyword>
<proteinExistence type="predicted"/>
<evidence type="ECO:0000313" key="1">
    <source>
        <dbReference type="EMBL" id="KAI9456776.1"/>
    </source>
</evidence>
<dbReference type="Proteomes" id="UP001207468">
    <property type="component" value="Unassembled WGS sequence"/>
</dbReference>
<dbReference type="EMBL" id="JAGFNK010000230">
    <property type="protein sequence ID" value="KAI9456776.1"/>
    <property type="molecule type" value="Genomic_DNA"/>
</dbReference>
<sequence>MFLPLLYLLYGYRIHVRGRSTSGHVAAVAAAVYAEAMVARARAVVSGNHLMAMATRSSPLQVVAARMDEGRMGDVEAVGNAEAETGSVEAVADTGREEMSEGTAADETGAATGDESGVGAVEGKTGMETGDVEAVTVAGDTAEGAGKAVDKTKAGVADKAEAAAAGGANSVAAAAGNAGNTMVDETGRRGSDLDIES</sequence>
<gene>
    <name evidence="1" type="ORF">F5148DRAFT_1369654</name>
</gene>
<organism evidence="1 2">
    <name type="scientific">Russula earlei</name>
    <dbReference type="NCBI Taxonomy" id="71964"/>
    <lineage>
        <taxon>Eukaryota</taxon>
        <taxon>Fungi</taxon>
        <taxon>Dikarya</taxon>
        <taxon>Basidiomycota</taxon>
        <taxon>Agaricomycotina</taxon>
        <taxon>Agaricomycetes</taxon>
        <taxon>Russulales</taxon>
        <taxon>Russulaceae</taxon>
        <taxon>Russula</taxon>
    </lineage>
</organism>
<accession>A0ACC0U1E6</accession>